<dbReference type="InterPro" id="IPR023346">
    <property type="entry name" value="Lysozyme-like_dom_sf"/>
</dbReference>
<keyword evidence="2" id="KW-0812">Transmembrane</keyword>
<protein>
    <submittedName>
        <fullName evidence="3">Uncharacterized protein</fullName>
    </submittedName>
</protein>
<keyword evidence="2" id="KW-0472">Membrane</keyword>
<dbReference type="KEGG" id="fng:JM64_00875"/>
<evidence type="ECO:0000256" key="2">
    <source>
        <dbReference type="SAM" id="Phobius"/>
    </source>
</evidence>
<proteinExistence type="predicted"/>
<dbReference type="Gene3D" id="1.20.141.10">
    <property type="entry name" value="Chitosanase, subunit A, domain 1"/>
    <property type="match status" value="1"/>
</dbReference>
<evidence type="ECO:0000256" key="1">
    <source>
        <dbReference type="SAM" id="Coils"/>
    </source>
</evidence>
<dbReference type="AlphaFoldDB" id="A0A172T164"/>
<organism evidence="3 4">
    <name type="scientific">Fervidobacterium pennivorans</name>
    <dbReference type="NCBI Taxonomy" id="93466"/>
    <lineage>
        <taxon>Bacteria</taxon>
        <taxon>Thermotogati</taxon>
        <taxon>Thermotogota</taxon>
        <taxon>Thermotogae</taxon>
        <taxon>Thermotogales</taxon>
        <taxon>Fervidobacteriaceae</taxon>
        <taxon>Fervidobacterium</taxon>
    </lineage>
</organism>
<accession>A0A172T164</accession>
<gene>
    <name evidence="3" type="ORF">JM64_00875</name>
</gene>
<dbReference type="SUPFAM" id="SSF53955">
    <property type="entry name" value="Lysozyme-like"/>
    <property type="match status" value="1"/>
</dbReference>
<evidence type="ECO:0000313" key="3">
    <source>
        <dbReference type="EMBL" id="ANE40738.1"/>
    </source>
</evidence>
<sequence length="273" mass="31677">MIGPYDIIHFVSFEKNGGGKLLNLKKLENILFYFIIIGSSLIIFSILGMFLNSKTPQAQVQNVQVDIREPYFASLEHNTESTGFVEEAYTELETDTQLDTVTLTERYNQMKEELKSLRQALARDRTVEYVIYSVVDYEGEALTFDETGGFTRYGISSKYNPDIDVFRITRQDAFNILYIRYYLPNGLYKYQSVRLQVALMHMCVLFGNKAFSIAYSVAPKEKLITLRDSDPDFPKIIEKLRLTFRDHAKRIGIKNPKYLNGWLNRIDKVFYIG</sequence>
<name>A0A172T164_FERPE</name>
<reference evidence="3 4" key="1">
    <citation type="submission" date="2014-08" db="EMBL/GenBank/DDBJ databases">
        <title>Fervidobacterium pennivorans DYC genome.</title>
        <authorList>
            <person name="Wushke S."/>
        </authorList>
    </citation>
    <scope>NUCLEOTIDE SEQUENCE [LARGE SCALE GENOMIC DNA]</scope>
    <source>
        <strain evidence="3 4">DYC</strain>
    </source>
</reference>
<dbReference type="EMBL" id="CP011393">
    <property type="protein sequence ID" value="ANE40738.1"/>
    <property type="molecule type" value="Genomic_DNA"/>
</dbReference>
<keyword evidence="2" id="KW-1133">Transmembrane helix</keyword>
<evidence type="ECO:0000313" key="4">
    <source>
        <dbReference type="Proteomes" id="UP000077096"/>
    </source>
</evidence>
<dbReference type="PATRIC" id="fig|93466.3.peg.222"/>
<keyword evidence="1" id="KW-0175">Coiled coil</keyword>
<dbReference type="Proteomes" id="UP000077096">
    <property type="component" value="Chromosome"/>
</dbReference>
<feature type="transmembrane region" description="Helical" evidence="2">
    <location>
        <begin position="30"/>
        <end position="51"/>
    </location>
</feature>
<feature type="coiled-coil region" evidence="1">
    <location>
        <begin position="100"/>
        <end position="127"/>
    </location>
</feature>